<dbReference type="OrthoDB" id="6309046at2"/>
<organism evidence="2 3">
    <name type="scientific">Weissella oryzae (strain DSM 25784 / JCM 18191 / LMG 30913 / SG25)</name>
    <dbReference type="NCBI Taxonomy" id="1329250"/>
    <lineage>
        <taxon>Bacteria</taxon>
        <taxon>Bacillati</taxon>
        <taxon>Bacillota</taxon>
        <taxon>Bacilli</taxon>
        <taxon>Lactobacillales</taxon>
        <taxon>Lactobacillaceae</taxon>
        <taxon>Weissella</taxon>
    </lineage>
</organism>
<name>A0A069CRR9_WEIOS</name>
<evidence type="ECO:0000313" key="3">
    <source>
        <dbReference type="Proteomes" id="UP000030643"/>
    </source>
</evidence>
<dbReference type="RefSeq" id="WP_027698239.1">
    <property type="nucleotide sequence ID" value="NZ_DF820484.1"/>
</dbReference>
<reference evidence="3" key="1">
    <citation type="journal article" date="2014" name="Genome Announc.">
        <title>Draft genome sequence of Weissella oryzae SG25T, isolated from fermented rice grains.</title>
        <authorList>
            <person name="Tanizawa Y."/>
            <person name="Fujisawa T."/>
            <person name="Mochizuki T."/>
            <person name="Kaminuma E."/>
            <person name="Suzuki Y."/>
            <person name="Nakamura Y."/>
            <person name="Tohno M."/>
        </authorList>
    </citation>
    <scope>NUCLEOTIDE SEQUENCE [LARGE SCALE GENOMIC DNA]</scope>
    <source>
        <strain evidence="3">DSM 25784 / JCM 18191 / LMG 30913 / SG25</strain>
    </source>
</reference>
<dbReference type="Pfam" id="PF13454">
    <property type="entry name" value="NAD_binding_9"/>
    <property type="match status" value="1"/>
</dbReference>
<protein>
    <recommendedName>
        <fullName evidence="1">FAD-dependent urate hydroxylase HpyO/Asp monooxygenase CreE-like FAD/NAD(P)-binding domain-containing protein</fullName>
    </recommendedName>
</protein>
<proteinExistence type="predicted"/>
<dbReference type="PANTHER" id="PTHR40254:SF1">
    <property type="entry name" value="BLR0577 PROTEIN"/>
    <property type="match status" value="1"/>
</dbReference>
<sequence length="616" mass="68919">MEIALVGAGPRNLVLLESLIANAKTTTQPINVKIYDSAPIGGRVWQPNQNPIFLMNTVTQQLTLFTDDSVKHTTKNWLSGPNFYEWLIKYGRSYILAKNYQNTTAFLDEITQVSPNRFVSRALFGVYAEWFFEKIVQTAPKNLTIEHIKTNVIDIIETKAGFELTLANQTKVPASQVIMALGLVEQDLNPEEINFSQAAKSNDDLLYLPPTFPAEASLDQIPAKADVILRGLGLSFFDYMAKLSIGRKGRFVRADNGKLVYIPSGFEPHIIAGSRSGMPMHARGINQKNDSNSYQPAFFTQENLDELAHTNADHISFNQFFALLQKEIEFKHYQNVIADLAVTWPFNVTSFIEALTTSNDLNQTARAFDLPEEYILDWPNLLNPVASLTKEIDYNAAMLRYLIWTLRDASKGNVDAPYAGAFDILRDVRSTIRHVIEANYFTGDDYQQFLKVFNPWNSIISVGPPLLRTEQMIALIEAKVLTVTGPGLAVEVKDNAFIAHDNRGSYWTAKSLVEARLFSNGLAKASNPLVASLRDRGILSPASFANPNGQPFVLNTALMDRSSKQVINQDGEIIAGLYIWGVPTEGWDWFTTSAPRPNINDQNFQDAEAIAYNIFK</sequence>
<gene>
    <name evidence="2" type="ORF">WOSG25_011960</name>
</gene>
<evidence type="ECO:0000259" key="1">
    <source>
        <dbReference type="Pfam" id="PF13454"/>
    </source>
</evidence>
<dbReference type="EMBL" id="DF820484">
    <property type="protein sequence ID" value="GAK30099.1"/>
    <property type="molecule type" value="Genomic_DNA"/>
</dbReference>
<dbReference type="PANTHER" id="PTHR40254">
    <property type="entry name" value="BLR0577 PROTEIN"/>
    <property type="match status" value="1"/>
</dbReference>
<dbReference type="InterPro" id="IPR052189">
    <property type="entry name" value="L-asp_N-monooxygenase_NS-form"/>
</dbReference>
<keyword evidence="3" id="KW-1185">Reference proteome</keyword>
<dbReference type="InterPro" id="IPR038732">
    <property type="entry name" value="HpyO/CreE_NAD-binding"/>
</dbReference>
<evidence type="ECO:0000313" key="2">
    <source>
        <dbReference type="EMBL" id="GAK30099.1"/>
    </source>
</evidence>
<accession>A0A069CRR9</accession>
<dbReference type="eggNOG" id="COG4529">
    <property type="taxonomic scope" value="Bacteria"/>
</dbReference>
<feature type="domain" description="FAD-dependent urate hydroxylase HpyO/Asp monooxygenase CreE-like FAD/NAD(P)-binding" evidence="1">
    <location>
        <begin position="4"/>
        <end position="182"/>
    </location>
</feature>
<dbReference type="STRING" id="1329250.WOSG25_011960"/>
<dbReference type="Proteomes" id="UP000030643">
    <property type="component" value="Unassembled WGS sequence"/>
</dbReference>
<dbReference type="AlphaFoldDB" id="A0A069CRR9"/>